<dbReference type="EMBL" id="GGEC01062596">
    <property type="protein sequence ID" value="MBX43080.1"/>
    <property type="molecule type" value="Transcribed_RNA"/>
</dbReference>
<dbReference type="AlphaFoldDB" id="A0A2P2NKZ7"/>
<evidence type="ECO:0000313" key="1">
    <source>
        <dbReference type="EMBL" id="MBX43080.1"/>
    </source>
</evidence>
<proteinExistence type="predicted"/>
<protein>
    <submittedName>
        <fullName evidence="1">Uncharacterized protein</fullName>
    </submittedName>
</protein>
<accession>A0A2P2NKZ7</accession>
<name>A0A2P2NKZ7_RHIMU</name>
<sequence length="47" mass="5054">MLKTVGAAPICVALCKTMLSKMALGETFLRHTLMPPCAATPQMELHP</sequence>
<reference evidence="1" key="1">
    <citation type="submission" date="2018-02" db="EMBL/GenBank/DDBJ databases">
        <title>Rhizophora mucronata_Transcriptome.</title>
        <authorList>
            <person name="Meera S.P."/>
            <person name="Sreeshan A."/>
            <person name="Augustine A."/>
        </authorList>
    </citation>
    <scope>NUCLEOTIDE SEQUENCE</scope>
    <source>
        <tissue evidence="1">Leaf</tissue>
    </source>
</reference>
<organism evidence="1">
    <name type="scientific">Rhizophora mucronata</name>
    <name type="common">Asiatic mangrove</name>
    <dbReference type="NCBI Taxonomy" id="61149"/>
    <lineage>
        <taxon>Eukaryota</taxon>
        <taxon>Viridiplantae</taxon>
        <taxon>Streptophyta</taxon>
        <taxon>Embryophyta</taxon>
        <taxon>Tracheophyta</taxon>
        <taxon>Spermatophyta</taxon>
        <taxon>Magnoliopsida</taxon>
        <taxon>eudicotyledons</taxon>
        <taxon>Gunneridae</taxon>
        <taxon>Pentapetalae</taxon>
        <taxon>rosids</taxon>
        <taxon>fabids</taxon>
        <taxon>Malpighiales</taxon>
        <taxon>Rhizophoraceae</taxon>
        <taxon>Rhizophora</taxon>
    </lineage>
</organism>